<dbReference type="EMBL" id="LXQA010050860">
    <property type="protein sequence ID" value="MCI02992.1"/>
    <property type="molecule type" value="Genomic_DNA"/>
</dbReference>
<evidence type="ECO:0000313" key="2">
    <source>
        <dbReference type="Proteomes" id="UP000265520"/>
    </source>
</evidence>
<dbReference type="PANTHER" id="PTHR31339">
    <property type="entry name" value="PECTIN LYASE-RELATED"/>
    <property type="match status" value="1"/>
</dbReference>
<reference evidence="1 2" key="1">
    <citation type="journal article" date="2018" name="Front. Plant Sci.">
        <title>Red Clover (Trifolium pratense) and Zigzag Clover (T. medium) - A Picture of Genomic Similarities and Differences.</title>
        <authorList>
            <person name="Dluhosova J."/>
            <person name="Istvanek J."/>
            <person name="Nedelnik J."/>
            <person name="Repkova J."/>
        </authorList>
    </citation>
    <scope>NUCLEOTIDE SEQUENCE [LARGE SCALE GENOMIC DNA]</scope>
    <source>
        <strain evidence="2">cv. 10/8</strain>
        <tissue evidence="1">Leaf</tissue>
    </source>
</reference>
<keyword evidence="2" id="KW-1185">Reference proteome</keyword>
<comment type="caution">
    <text evidence="1">The sequence shown here is derived from an EMBL/GenBank/DDBJ whole genome shotgun (WGS) entry which is preliminary data.</text>
</comment>
<organism evidence="1 2">
    <name type="scientific">Trifolium medium</name>
    <dbReference type="NCBI Taxonomy" id="97028"/>
    <lineage>
        <taxon>Eukaryota</taxon>
        <taxon>Viridiplantae</taxon>
        <taxon>Streptophyta</taxon>
        <taxon>Embryophyta</taxon>
        <taxon>Tracheophyta</taxon>
        <taxon>Spermatophyta</taxon>
        <taxon>Magnoliopsida</taxon>
        <taxon>eudicotyledons</taxon>
        <taxon>Gunneridae</taxon>
        <taxon>Pentapetalae</taxon>
        <taxon>rosids</taxon>
        <taxon>fabids</taxon>
        <taxon>Fabales</taxon>
        <taxon>Fabaceae</taxon>
        <taxon>Papilionoideae</taxon>
        <taxon>50 kb inversion clade</taxon>
        <taxon>NPAAA clade</taxon>
        <taxon>Hologalegina</taxon>
        <taxon>IRL clade</taxon>
        <taxon>Trifolieae</taxon>
        <taxon>Trifolium</taxon>
    </lineage>
</organism>
<dbReference type="PANTHER" id="PTHR31339:SF44">
    <property type="entry name" value="PECTIN LYASE-LIKE SUPERFAMILY PROTEIN"/>
    <property type="match status" value="1"/>
</dbReference>
<dbReference type="AlphaFoldDB" id="A0A392NU87"/>
<accession>A0A392NU87</accession>
<feature type="non-terminal residue" evidence="1">
    <location>
        <position position="1"/>
    </location>
</feature>
<sequence length="64" mass="7489">DEKYWPLMPPLPSYGYGRERPGPRYGSLIHGQNLKDVVITGIYLAIQSKWCILRIKKEYQHINS</sequence>
<proteinExistence type="predicted"/>
<dbReference type="InterPro" id="IPR051801">
    <property type="entry name" value="GH28_Enzymes"/>
</dbReference>
<name>A0A392NU87_9FABA</name>
<protein>
    <submittedName>
        <fullName evidence="1">Putative polygalacturonase</fullName>
    </submittedName>
</protein>
<evidence type="ECO:0000313" key="1">
    <source>
        <dbReference type="EMBL" id="MCI02992.1"/>
    </source>
</evidence>
<dbReference type="Proteomes" id="UP000265520">
    <property type="component" value="Unassembled WGS sequence"/>
</dbReference>